<dbReference type="AlphaFoldDB" id="A0A939RXK0"/>
<protein>
    <submittedName>
        <fullName evidence="1">PAC2 family protein</fullName>
    </submittedName>
</protein>
<comment type="caution">
    <text evidence="1">The sequence shown here is derived from an EMBL/GenBank/DDBJ whole genome shotgun (WGS) entry which is preliminary data.</text>
</comment>
<organism evidence="1 2">
    <name type="scientific">Leucobacter ruminantium</name>
    <dbReference type="NCBI Taxonomy" id="1289170"/>
    <lineage>
        <taxon>Bacteria</taxon>
        <taxon>Bacillati</taxon>
        <taxon>Actinomycetota</taxon>
        <taxon>Actinomycetes</taxon>
        <taxon>Micrococcales</taxon>
        <taxon>Microbacteriaceae</taxon>
        <taxon>Leucobacter</taxon>
    </lineage>
</organism>
<dbReference type="Pfam" id="PF09754">
    <property type="entry name" value="PAC2"/>
    <property type="match status" value="1"/>
</dbReference>
<gene>
    <name evidence="1" type="ORF">J4H91_12935</name>
</gene>
<name>A0A939RXK0_9MICO</name>
<proteinExistence type="predicted"/>
<dbReference type="SUPFAM" id="SSF159659">
    <property type="entry name" value="Cgl1923-like"/>
    <property type="match status" value="1"/>
</dbReference>
<reference evidence="1" key="1">
    <citation type="submission" date="2021-03" db="EMBL/GenBank/DDBJ databases">
        <title>Leucobacter chromiisoli sp. nov., isolated from chromium-containing soil of chemical plant.</title>
        <authorList>
            <person name="Xu Z."/>
        </authorList>
    </citation>
    <scope>NUCLEOTIDE SEQUENCE</scope>
    <source>
        <strain evidence="1">A2</strain>
    </source>
</reference>
<accession>A0A939RXK0</accession>
<dbReference type="InterPro" id="IPR019151">
    <property type="entry name" value="Proteasome_assmbl_chaperone_2"/>
</dbReference>
<dbReference type="Proteomes" id="UP000664398">
    <property type="component" value="Unassembled WGS sequence"/>
</dbReference>
<dbReference type="Gene3D" id="3.40.50.10900">
    <property type="entry name" value="PAC-like subunit"/>
    <property type="match status" value="1"/>
</dbReference>
<dbReference type="InterPro" id="IPR038389">
    <property type="entry name" value="PSMG2_sf"/>
</dbReference>
<dbReference type="PIRSF" id="PIRSF028754">
    <property type="entry name" value="UCP028754"/>
    <property type="match status" value="1"/>
</dbReference>
<dbReference type="RefSeq" id="WP_208046678.1">
    <property type="nucleotide sequence ID" value="NZ_JAGDYL010000026.1"/>
</dbReference>
<dbReference type="EMBL" id="JAGDYL010000026">
    <property type="protein sequence ID" value="MBO1806212.1"/>
    <property type="molecule type" value="Genomic_DNA"/>
</dbReference>
<evidence type="ECO:0000313" key="2">
    <source>
        <dbReference type="Proteomes" id="UP000664398"/>
    </source>
</evidence>
<sequence>MNESIFSAEYAERRARVPRGLPLVVAMEGLSDAGGAVSQLEEYLWEHAHPEEILRFNADLLLDYRARRPLITFDGDHLVDYSPEELVLGLAHDELGAPFLVLSGYEPDFRWEQFIDTVLLLVHEFEVSITVWTHAFPMPVPHTRPIGATVSGSRDDLIEARSVWRPTTRLSASAAHVLEYRLHSLGEEVVGFAHLIPHYLAGTEYPEALLVSLDGIMAATGLILSTDGVREAARSFRAQVDAQISENEESLEMVRTLEHRYDAYMEDRGAQSPLIGEDGTLPTADQIASELERFLAERQQSGPSDGDGDDGLG</sequence>
<keyword evidence="2" id="KW-1185">Reference proteome</keyword>
<dbReference type="Gene3D" id="1.10.287.100">
    <property type="match status" value="1"/>
</dbReference>
<dbReference type="InterPro" id="IPR008492">
    <property type="entry name" value="Rv2714-like"/>
</dbReference>
<evidence type="ECO:0000313" key="1">
    <source>
        <dbReference type="EMBL" id="MBO1806212.1"/>
    </source>
</evidence>